<reference evidence="8" key="1">
    <citation type="submission" date="2019-08" db="EMBL/GenBank/DDBJ databases">
        <authorList>
            <person name="Kucharzyk K."/>
            <person name="Murdoch R.W."/>
            <person name="Higgins S."/>
            <person name="Loffler F."/>
        </authorList>
    </citation>
    <scope>NUCLEOTIDE SEQUENCE</scope>
</reference>
<keyword evidence="5" id="KW-1133">Transmembrane helix</keyword>
<evidence type="ECO:0000256" key="5">
    <source>
        <dbReference type="ARBA" id="ARBA00022989"/>
    </source>
</evidence>
<evidence type="ECO:0000256" key="3">
    <source>
        <dbReference type="ARBA" id="ARBA00022692"/>
    </source>
</evidence>
<evidence type="ECO:0000259" key="7">
    <source>
        <dbReference type="SMART" id="SM00014"/>
    </source>
</evidence>
<protein>
    <recommendedName>
        <fullName evidence="7">Phosphatidic acid phosphatase type 2/haloperoxidase domain-containing protein</fullName>
    </recommendedName>
</protein>
<evidence type="ECO:0000256" key="2">
    <source>
        <dbReference type="ARBA" id="ARBA00022475"/>
    </source>
</evidence>
<comment type="subcellular location">
    <subcellularLocation>
        <location evidence="1">Cell membrane</location>
        <topology evidence="1">Multi-pass membrane protein</topology>
    </subcellularLocation>
</comment>
<dbReference type="SUPFAM" id="SSF48317">
    <property type="entry name" value="Acid phosphatase/Vanadium-dependent haloperoxidase"/>
    <property type="match status" value="1"/>
</dbReference>
<dbReference type="PANTHER" id="PTHR14969:SF62">
    <property type="entry name" value="DECAPRENYLPHOSPHORYL-5-PHOSPHORIBOSE PHOSPHATASE RV3807C-RELATED"/>
    <property type="match status" value="1"/>
</dbReference>
<dbReference type="Gene3D" id="1.20.144.10">
    <property type="entry name" value="Phosphatidic acid phosphatase type 2/haloperoxidase"/>
    <property type="match status" value="1"/>
</dbReference>
<evidence type="ECO:0000256" key="1">
    <source>
        <dbReference type="ARBA" id="ARBA00004651"/>
    </source>
</evidence>
<evidence type="ECO:0000313" key="8">
    <source>
        <dbReference type="EMBL" id="MPL93196.1"/>
    </source>
</evidence>
<keyword evidence="4" id="KW-0378">Hydrolase</keyword>
<accession>A0A644VPB5</accession>
<keyword evidence="6" id="KW-0472">Membrane</keyword>
<dbReference type="SMART" id="SM00014">
    <property type="entry name" value="acidPPc"/>
    <property type="match status" value="1"/>
</dbReference>
<organism evidence="8">
    <name type="scientific">bioreactor metagenome</name>
    <dbReference type="NCBI Taxonomy" id="1076179"/>
    <lineage>
        <taxon>unclassified sequences</taxon>
        <taxon>metagenomes</taxon>
        <taxon>ecological metagenomes</taxon>
    </lineage>
</organism>
<proteinExistence type="predicted"/>
<dbReference type="InterPro" id="IPR036938">
    <property type="entry name" value="PAP2/HPO_sf"/>
</dbReference>
<gene>
    <name evidence="8" type="ORF">SDC9_39322</name>
</gene>
<dbReference type="Pfam" id="PF01569">
    <property type="entry name" value="PAP2"/>
    <property type="match status" value="1"/>
</dbReference>
<evidence type="ECO:0000256" key="6">
    <source>
        <dbReference type="ARBA" id="ARBA00023136"/>
    </source>
</evidence>
<dbReference type="PANTHER" id="PTHR14969">
    <property type="entry name" value="SPHINGOSINE-1-PHOSPHATE PHOSPHOHYDROLASE"/>
    <property type="match status" value="1"/>
</dbReference>
<keyword evidence="3" id="KW-0812">Transmembrane</keyword>
<dbReference type="InterPro" id="IPR000326">
    <property type="entry name" value="PAP2/HPO"/>
</dbReference>
<keyword evidence="2" id="KW-1003">Cell membrane</keyword>
<dbReference type="EMBL" id="VSSQ01000384">
    <property type="protein sequence ID" value="MPL93196.1"/>
    <property type="molecule type" value="Genomic_DNA"/>
</dbReference>
<dbReference type="CDD" id="cd01610">
    <property type="entry name" value="PAP2_like"/>
    <property type="match status" value="1"/>
</dbReference>
<sequence>MRKFTIIILLLSNYFVFSQELSAQNADINLLKRVHHAAPGLKSVSVFLSETAVPLNLAVPVVIGGYGLINQDKNLIKDAVGIALASGINLGMTEVLKRSIQRERPGYTYPDDITMYKLKTDYAMPSGHTSGCFATATALSLKYPEWYVVVPAYVWATSVGLSRMHLGMHYPTDVLAGAALGAGSAFLSYKLNEWIWNNYDIKGFKIIRKE</sequence>
<name>A0A644VPB5_9ZZZZ</name>
<dbReference type="GO" id="GO:0016787">
    <property type="term" value="F:hydrolase activity"/>
    <property type="evidence" value="ECO:0007669"/>
    <property type="project" value="UniProtKB-KW"/>
</dbReference>
<dbReference type="AlphaFoldDB" id="A0A644VPB5"/>
<feature type="domain" description="Phosphatidic acid phosphatase type 2/haloperoxidase" evidence="7">
    <location>
        <begin position="79"/>
        <end position="189"/>
    </location>
</feature>
<dbReference type="GO" id="GO:0005886">
    <property type="term" value="C:plasma membrane"/>
    <property type="evidence" value="ECO:0007669"/>
    <property type="project" value="UniProtKB-SubCell"/>
</dbReference>
<comment type="caution">
    <text evidence="8">The sequence shown here is derived from an EMBL/GenBank/DDBJ whole genome shotgun (WGS) entry which is preliminary data.</text>
</comment>
<evidence type="ECO:0000256" key="4">
    <source>
        <dbReference type="ARBA" id="ARBA00022801"/>
    </source>
</evidence>